<comment type="caution">
    <text evidence="1">The sequence shown here is derived from an EMBL/GenBank/DDBJ whole genome shotgun (WGS) entry which is preliminary data.</text>
</comment>
<proteinExistence type="predicted"/>
<evidence type="ECO:0000313" key="2">
    <source>
        <dbReference type="Proteomes" id="UP000035721"/>
    </source>
</evidence>
<keyword evidence="2" id="KW-1185">Reference proteome</keyword>
<dbReference type="InterPro" id="IPR021412">
    <property type="entry name" value="DUF3052"/>
</dbReference>
<evidence type="ECO:0008006" key="3">
    <source>
        <dbReference type="Google" id="ProtNLM"/>
    </source>
</evidence>
<protein>
    <recommendedName>
        <fullName evidence="3">DUF3052 domain-containing protein</fullName>
    </recommendedName>
</protein>
<reference evidence="1 2" key="1">
    <citation type="journal article" date="2013" name="ISME J.">
        <title>A metabolic model for members of the genus Tetrasphaera involved in enhanced biological phosphorus removal.</title>
        <authorList>
            <person name="Kristiansen R."/>
            <person name="Nguyen H.T.T."/>
            <person name="Saunders A.M."/>
            <person name="Nielsen J.L."/>
            <person name="Wimmer R."/>
            <person name="Le V.Q."/>
            <person name="McIlroy S.J."/>
            <person name="Petrovski S."/>
            <person name="Seviour R.J."/>
            <person name="Calteau A."/>
            <person name="Nielsen K.L."/>
            <person name="Nielsen P.H."/>
        </authorList>
    </citation>
    <scope>NUCLEOTIDE SEQUENCE [LARGE SCALE GENOMIC DNA]</scope>
    <source>
        <strain evidence="1 2">T1-X7</strain>
    </source>
</reference>
<name>A0A077LXJ7_9MICO</name>
<organism evidence="1 2">
    <name type="scientific">Nostocoides japonicum T1-X7</name>
    <dbReference type="NCBI Taxonomy" id="1194083"/>
    <lineage>
        <taxon>Bacteria</taxon>
        <taxon>Bacillati</taxon>
        <taxon>Actinomycetota</taxon>
        <taxon>Actinomycetes</taxon>
        <taxon>Micrococcales</taxon>
        <taxon>Intrasporangiaceae</taxon>
        <taxon>Nostocoides</taxon>
    </lineage>
</organism>
<accession>A0A077LXJ7</accession>
<evidence type="ECO:0000313" key="1">
    <source>
        <dbReference type="EMBL" id="CCH78416.1"/>
    </source>
</evidence>
<dbReference type="RefSeq" id="WP_048555382.1">
    <property type="nucleotide sequence ID" value="NZ_HF570958.1"/>
</dbReference>
<sequence length="145" mass="15478">MVTAADHTPDPEATVLMARLGFASGQVVQEFGYDSDVDDDLRFAIEDHIGAELEDEDYTGVADAVLFWWRDEDGDLADAVVDALASLEEGGFVVLLTPKSDRAGRVDPALIDESASTAGLHTSGSVNACPGWTATRLVAPRSVRR</sequence>
<dbReference type="Proteomes" id="UP000035721">
    <property type="component" value="Unassembled WGS sequence"/>
</dbReference>
<dbReference type="STRING" id="1194083.BN12_2860015"/>
<gene>
    <name evidence="1" type="ORF">BN12_2860015</name>
</gene>
<dbReference type="AlphaFoldDB" id="A0A077LXJ7"/>
<dbReference type="Pfam" id="PF11253">
    <property type="entry name" value="DUF3052"/>
    <property type="match status" value="1"/>
</dbReference>
<dbReference type="EMBL" id="CAJB01000208">
    <property type="protein sequence ID" value="CCH78416.1"/>
    <property type="molecule type" value="Genomic_DNA"/>
</dbReference>
<dbReference type="OrthoDB" id="5185945at2"/>